<dbReference type="Proteomes" id="UP000249873">
    <property type="component" value="Chromosome"/>
</dbReference>
<dbReference type="PANTHER" id="PTHR48098:SF1">
    <property type="entry name" value="DIACYLGLYCEROL ACYLTRANSFERASE_MYCOLYLTRANSFERASE AG85A"/>
    <property type="match status" value="1"/>
</dbReference>
<dbReference type="KEGG" id="als:DJ013_00485"/>
<dbReference type="InterPro" id="IPR000801">
    <property type="entry name" value="Esterase-like"/>
</dbReference>
<proteinExistence type="predicted"/>
<protein>
    <submittedName>
        <fullName evidence="1">Acetyl esterase</fullName>
    </submittedName>
</protein>
<dbReference type="InterPro" id="IPR029058">
    <property type="entry name" value="AB_hydrolase_fold"/>
</dbReference>
<dbReference type="GO" id="GO:0016747">
    <property type="term" value="F:acyltransferase activity, transferring groups other than amino-acyl groups"/>
    <property type="evidence" value="ECO:0007669"/>
    <property type="project" value="TreeGrafter"/>
</dbReference>
<reference evidence="1 2" key="1">
    <citation type="submission" date="2018-05" db="EMBL/GenBank/DDBJ databases">
        <title>Complete genome sequence of Arcticibacterium luteifluviistationis SM1504T, a cytophagaceae bacterium isolated from Arctic surface seawater.</title>
        <authorList>
            <person name="Li Y."/>
            <person name="Qin Q.-L."/>
        </authorList>
    </citation>
    <scope>NUCLEOTIDE SEQUENCE [LARGE SCALE GENOMIC DNA]</scope>
    <source>
        <strain evidence="1 2">SM1504</strain>
    </source>
</reference>
<name>A0A2Z4G6I5_9BACT</name>
<dbReference type="EMBL" id="CP029480">
    <property type="protein sequence ID" value="AWV96749.1"/>
    <property type="molecule type" value="Genomic_DNA"/>
</dbReference>
<dbReference type="PANTHER" id="PTHR48098">
    <property type="entry name" value="ENTEROCHELIN ESTERASE-RELATED"/>
    <property type="match status" value="1"/>
</dbReference>
<organism evidence="1 2">
    <name type="scientific">Arcticibacterium luteifluviistationis</name>
    <dbReference type="NCBI Taxonomy" id="1784714"/>
    <lineage>
        <taxon>Bacteria</taxon>
        <taxon>Pseudomonadati</taxon>
        <taxon>Bacteroidota</taxon>
        <taxon>Cytophagia</taxon>
        <taxon>Cytophagales</taxon>
        <taxon>Leadbetterellaceae</taxon>
        <taxon>Arcticibacterium</taxon>
    </lineage>
</organism>
<dbReference type="AlphaFoldDB" id="A0A2Z4G6I5"/>
<dbReference type="SUPFAM" id="SSF53474">
    <property type="entry name" value="alpha/beta-Hydrolases"/>
    <property type="match status" value="1"/>
</dbReference>
<sequence length="263" mass="30043">MKSFFTIEKASHAGFDYFTVKSKVLGQRGDISVYKPAGNHENLPVVILLHGVYGSHWAWSLKGRVHEVLEKGIREGTLPPMMLVMPSDGLFQDGSGYLKHHDADYEKWIVDEIPTLIKEQYKEVTKKSHFFLTGLSMGGYGALRLGAKNPNVFSAFSGLSSIINFSEFEQFIEDFGQLKSSVVSPENVSEVLLANRQNLKPFRFDCGENDDLYSANVAMHELLKKENIKHEFFTYPGEHSWEYWEKYIKESLLFFAQNIKKTN</sequence>
<evidence type="ECO:0000313" key="1">
    <source>
        <dbReference type="EMBL" id="AWV96749.1"/>
    </source>
</evidence>
<dbReference type="InterPro" id="IPR050583">
    <property type="entry name" value="Mycobacterial_A85_antigen"/>
</dbReference>
<dbReference type="Pfam" id="PF00756">
    <property type="entry name" value="Esterase"/>
    <property type="match status" value="1"/>
</dbReference>
<gene>
    <name evidence="1" type="ORF">DJ013_00485</name>
</gene>
<accession>A0A2Z4G6I5</accession>
<dbReference type="RefSeq" id="WP_111369851.1">
    <property type="nucleotide sequence ID" value="NZ_CP029480.1"/>
</dbReference>
<dbReference type="Gene3D" id="3.40.50.1820">
    <property type="entry name" value="alpha/beta hydrolase"/>
    <property type="match status" value="1"/>
</dbReference>
<evidence type="ECO:0000313" key="2">
    <source>
        <dbReference type="Proteomes" id="UP000249873"/>
    </source>
</evidence>
<keyword evidence="2" id="KW-1185">Reference proteome</keyword>
<dbReference type="OrthoDB" id="9803578at2"/>